<keyword evidence="9 13" id="KW-0067">ATP-binding</keyword>
<evidence type="ECO:0000256" key="3">
    <source>
        <dbReference type="ARBA" id="ARBA00004806"/>
    </source>
</evidence>
<sequence>MNAKIELDQYLEQQQHKDLLRFITCGSVDDGKSTLIGRLLYETKVLFEDQLGQLEADSKKLGTQGGELDFALLVDGLAAEREQGITIDVAYRFFATDKRKFIVADTPGHEQYTRNMVTGASTADLAVILIDARQGLLPQTRRHSYLVSLLGIRQVLVAVNKMDLMDYSEEVFNRIEADYRAFAAQLGLTDIQCIPMSALKGDNLLEGSANMPWYQGPSLLQHLENAPLEAARSGAAFRLPVQWVNRPNLDFRGFAGNVAAGTIRVGERIRVLPSGQQSRVAGILGMAGAQEEAISGQAVTLTLEDEIDISRGDLIVRADAPPAVADQFEATLVWMGEEPMLPGRPYLMKIGCRTLGMSCATLKHKVNVNSLEQLAAKTLELNEIGVCNLSLDQAIAFDPYGENRDTGGFIIIDRLSNQTVGAGMLHFALRRAQNVHWQAIDVNGAARATLKGQTPRILWFTGLSGAGKSTIANLVERKLHALGRHTYLLDGDNVRHGLNRDLGFSEADRVENIRRVAEVARLMLDAGLITLVSFISPFRAERELARSLAGDGAFLEIFIDASLELAESRDPKGLYQKARRGELKNFTGIDSPYEPPLAPDLRIDTASESAEAAAERIVEHLLAL</sequence>
<reference evidence="16 17" key="1">
    <citation type="submission" date="2022-07" db="EMBL/GenBank/DDBJ databases">
        <title>Genome Analysis of Selected Gammaproteobacteria from Nigerian Food snails.</title>
        <authorList>
            <person name="Okafor A.C."/>
        </authorList>
    </citation>
    <scope>NUCLEOTIDE SEQUENCE [LARGE SCALE GENOMIC DNA]</scope>
    <source>
        <strain evidence="16 17">Awg 2</strain>
    </source>
</reference>
<evidence type="ECO:0000256" key="9">
    <source>
        <dbReference type="ARBA" id="ARBA00022840"/>
    </source>
</evidence>
<evidence type="ECO:0000256" key="4">
    <source>
        <dbReference type="ARBA" id="ARBA00005438"/>
    </source>
</evidence>
<dbReference type="InterPro" id="IPR002891">
    <property type="entry name" value="APS"/>
</dbReference>
<dbReference type="Pfam" id="PF22594">
    <property type="entry name" value="GTP-eEF1A_C"/>
    <property type="match status" value="1"/>
</dbReference>
<dbReference type="InterPro" id="IPR044139">
    <property type="entry name" value="CysN_NoDQ_III"/>
</dbReference>
<comment type="catalytic activity">
    <reaction evidence="1 14">
        <text>adenosine 5'-phosphosulfate + ATP = 3'-phosphoadenylyl sulfate + ADP + H(+)</text>
        <dbReference type="Rhea" id="RHEA:24152"/>
        <dbReference type="ChEBI" id="CHEBI:15378"/>
        <dbReference type="ChEBI" id="CHEBI:30616"/>
        <dbReference type="ChEBI" id="CHEBI:58243"/>
        <dbReference type="ChEBI" id="CHEBI:58339"/>
        <dbReference type="ChEBI" id="CHEBI:456216"/>
        <dbReference type="EC" id="2.7.1.25"/>
    </reaction>
</comment>
<evidence type="ECO:0000256" key="8">
    <source>
        <dbReference type="ARBA" id="ARBA00022741"/>
    </source>
</evidence>
<dbReference type="InterPro" id="IPR000795">
    <property type="entry name" value="T_Tr_GTP-bd_dom"/>
</dbReference>
<comment type="function">
    <text evidence="13">With CysD forms the ATP sulfurylase (ATPS) that catalyzes the adenylation of sulfate producing adenosine 5'-phosphosulfate (APS) and diphosphate, the first enzymatic step in sulfur assimilation pathway. APS synthesis involves the formation of a high-energy phosphoric-sulfuric acid anhydride bond driven by GTP hydrolysis by CysN coupled to ATP hydrolysis by CysD.</text>
</comment>
<dbReference type="SUPFAM" id="SSF52540">
    <property type="entry name" value="P-loop containing nucleoside triphosphate hydrolases"/>
    <property type="match status" value="2"/>
</dbReference>
<dbReference type="InterPro" id="IPR011779">
    <property type="entry name" value="SO4_adenylTrfase_lsu"/>
</dbReference>
<dbReference type="Pfam" id="PF00009">
    <property type="entry name" value="GTP_EFTU"/>
    <property type="match status" value="1"/>
</dbReference>
<dbReference type="NCBIfam" id="TIGR00455">
    <property type="entry name" value="apsK"/>
    <property type="match status" value="1"/>
</dbReference>
<dbReference type="InterPro" id="IPR009001">
    <property type="entry name" value="Transl_elong_EF1A/Init_IF2_C"/>
</dbReference>
<keyword evidence="7 13" id="KW-0548">Nucleotidyltransferase</keyword>
<dbReference type="CDD" id="cd03695">
    <property type="entry name" value="CysN_NodQ_II"/>
    <property type="match status" value="1"/>
</dbReference>
<comment type="catalytic activity">
    <reaction evidence="12 13">
        <text>sulfate + ATP + H(+) = adenosine 5'-phosphosulfate + diphosphate</text>
        <dbReference type="Rhea" id="RHEA:18133"/>
        <dbReference type="ChEBI" id="CHEBI:15378"/>
        <dbReference type="ChEBI" id="CHEBI:16189"/>
        <dbReference type="ChEBI" id="CHEBI:30616"/>
        <dbReference type="ChEBI" id="CHEBI:33019"/>
        <dbReference type="ChEBI" id="CHEBI:58243"/>
        <dbReference type="EC" id="2.7.7.4"/>
    </reaction>
</comment>
<evidence type="ECO:0000256" key="1">
    <source>
        <dbReference type="ARBA" id="ARBA00001823"/>
    </source>
</evidence>
<dbReference type="NCBIfam" id="TIGR02034">
    <property type="entry name" value="CysN"/>
    <property type="match status" value="1"/>
</dbReference>
<evidence type="ECO:0000259" key="15">
    <source>
        <dbReference type="PROSITE" id="PS51722"/>
    </source>
</evidence>
<dbReference type="NCBIfam" id="NF003478">
    <property type="entry name" value="PRK05124.1"/>
    <property type="match status" value="1"/>
</dbReference>
<dbReference type="InterPro" id="IPR059117">
    <property type="entry name" value="APS_kinase_dom"/>
</dbReference>
<organism evidence="16 17">
    <name type="scientific">Metapseudomonas resinovorans</name>
    <name type="common">Pseudomonas resinovorans</name>
    <dbReference type="NCBI Taxonomy" id="53412"/>
    <lineage>
        <taxon>Bacteria</taxon>
        <taxon>Pseudomonadati</taxon>
        <taxon>Pseudomonadota</taxon>
        <taxon>Gammaproteobacteria</taxon>
        <taxon>Pseudomonadales</taxon>
        <taxon>Pseudomonadaceae</taxon>
        <taxon>Metapseudomonas</taxon>
    </lineage>
</organism>
<keyword evidence="10 13" id="KW-0342">GTP-binding</keyword>
<dbReference type="SUPFAM" id="SSF50447">
    <property type="entry name" value="Translation proteins"/>
    <property type="match status" value="1"/>
</dbReference>
<dbReference type="RefSeq" id="WP_271472373.1">
    <property type="nucleotide sequence ID" value="NZ_JANEWF010000049.1"/>
</dbReference>
<comment type="subunit">
    <text evidence="13">Heterodimer composed of CysD, the smaller subunit, and CysN.</text>
</comment>
<dbReference type="InterPro" id="IPR027417">
    <property type="entry name" value="P-loop_NTPase"/>
</dbReference>
<feature type="binding site" evidence="13">
    <location>
        <begin position="105"/>
        <end position="109"/>
    </location>
    <ligand>
        <name>GTP</name>
        <dbReference type="ChEBI" id="CHEBI:37565"/>
    </ligand>
</feature>
<comment type="similarity">
    <text evidence="4">In the C-terminal section; belongs to the APS kinase family.</text>
</comment>
<evidence type="ECO:0000256" key="14">
    <source>
        <dbReference type="HAMAP-Rule" id="MF_00065"/>
    </source>
</evidence>
<evidence type="ECO:0000256" key="11">
    <source>
        <dbReference type="ARBA" id="ARBA00023268"/>
    </source>
</evidence>
<keyword evidence="14" id="KW-0597">Phosphoprotein</keyword>
<feature type="binding site" evidence="13">
    <location>
        <begin position="26"/>
        <end position="33"/>
    </location>
    <ligand>
        <name>GTP</name>
        <dbReference type="ChEBI" id="CHEBI:37565"/>
    </ligand>
</feature>
<dbReference type="CDD" id="cd04166">
    <property type="entry name" value="CysN_ATPS"/>
    <property type="match status" value="1"/>
</dbReference>
<dbReference type="HAMAP" id="MF_00065">
    <property type="entry name" value="Adenylyl_sulf_kinase"/>
    <property type="match status" value="1"/>
</dbReference>
<evidence type="ECO:0000313" key="16">
    <source>
        <dbReference type="EMBL" id="MDA8486462.1"/>
    </source>
</evidence>
<dbReference type="Pfam" id="PF01583">
    <property type="entry name" value="APS_kinase"/>
    <property type="match status" value="1"/>
</dbReference>
<dbReference type="Gene3D" id="2.40.30.10">
    <property type="entry name" value="Translation factors"/>
    <property type="match status" value="2"/>
</dbReference>
<dbReference type="PROSITE" id="PS00301">
    <property type="entry name" value="G_TR_1"/>
    <property type="match status" value="1"/>
</dbReference>
<feature type="active site" description="Phosphoserine intermediate" evidence="14">
    <location>
        <position position="536"/>
    </location>
</feature>
<evidence type="ECO:0000256" key="2">
    <source>
        <dbReference type="ARBA" id="ARBA00002357"/>
    </source>
</evidence>
<evidence type="ECO:0000256" key="5">
    <source>
        <dbReference type="ARBA" id="ARBA00007237"/>
    </source>
</evidence>
<dbReference type="SUPFAM" id="SSF50465">
    <property type="entry name" value="EF-Tu/eEF-1alpha/eIF2-gamma C-terminal domain"/>
    <property type="match status" value="1"/>
</dbReference>
<dbReference type="InterPro" id="IPR050100">
    <property type="entry name" value="TRAFAC_GTPase_members"/>
</dbReference>
<evidence type="ECO:0000256" key="10">
    <source>
        <dbReference type="ARBA" id="ARBA00023134"/>
    </source>
</evidence>
<protein>
    <recommendedName>
        <fullName evidence="13 14">Multifunctional fusion protein</fullName>
    </recommendedName>
    <domain>
        <recommendedName>
            <fullName evidence="13">Sulfate adenylyltransferase subunit 1</fullName>
            <ecNumber evidence="13">2.7.7.4</ecNumber>
        </recommendedName>
        <alternativeName>
            <fullName evidence="13">ATP-sulfurylase large subunit</fullName>
        </alternativeName>
        <alternativeName>
            <fullName evidence="13">Sulfate adenylate transferase</fullName>
            <shortName evidence="13">SAT</shortName>
        </alternativeName>
    </domain>
    <domain>
        <recommendedName>
            <fullName evidence="14">Adenylyl-sulfate kinase</fullName>
            <ecNumber evidence="14">2.7.1.25</ecNumber>
        </recommendedName>
        <alternativeName>
            <fullName evidence="14">APS kinase</fullName>
        </alternativeName>
        <alternativeName>
            <fullName evidence="14">ATP adenosine-5'-phosphosulfate 3'-phosphotransferase</fullName>
        </alternativeName>
        <alternativeName>
            <fullName evidence="14">Adenosine-5'-phosphosulfate kinase</fullName>
        </alternativeName>
    </domain>
</protein>
<keyword evidence="11" id="KW-0511">Multifunctional enzyme</keyword>
<evidence type="ECO:0000256" key="6">
    <source>
        <dbReference type="ARBA" id="ARBA00022679"/>
    </source>
</evidence>
<dbReference type="CDD" id="cd04095">
    <property type="entry name" value="CysN_NoDQ_III"/>
    <property type="match status" value="1"/>
</dbReference>
<comment type="similarity">
    <text evidence="5">In the N-terminal section; belongs to the TRAFAC class translation factor GTPase superfamily. Classic translation factor GTPase family. CysN/NodQ subfamily.</text>
</comment>
<dbReference type="CDD" id="cd02027">
    <property type="entry name" value="APSK"/>
    <property type="match status" value="1"/>
</dbReference>
<dbReference type="NCBIfam" id="NF004035">
    <property type="entry name" value="PRK05506.1"/>
    <property type="match status" value="1"/>
</dbReference>
<comment type="similarity">
    <text evidence="14">Belongs to the APS kinase family.</text>
</comment>
<keyword evidence="17" id="KW-1185">Reference proteome</keyword>
<dbReference type="PRINTS" id="PR00315">
    <property type="entry name" value="ELONGATNFCT"/>
</dbReference>
<dbReference type="EMBL" id="JANEWF010000049">
    <property type="protein sequence ID" value="MDA8486462.1"/>
    <property type="molecule type" value="Genomic_DNA"/>
</dbReference>
<dbReference type="GO" id="GO:0004781">
    <property type="term" value="F:sulfate adenylyltransferase (ATP) activity"/>
    <property type="evidence" value="ECO:0007669"/>
    <property type="project" value="UniProtKB-EC"/>
</dbReference>
<keyword evidence="14" id="KW-0418">Kinase</keyword>
<keyword evidence="8 13" id="KW-0547">Nucleotide-binding</keyword>
<keyword evidence="6 13" id="KW-0808">Transferase</keyword>
<dbReference type="HAMAP" id="MF_00062">
    <property type="entry name" value="Sulf_adenylyltr_sub1"/>
    <property type="match status" value="1"/>
</dbReference>
<dbReference type="InterPro" id="IPR044138">
    <property type="entry name" value="CysN_II"/>
</dbReference>
<accession>A0ABT4YC43</accession>
<dbReference type="InterPro" id="IPR041757">
    <property type="entry name" value="CysN_GTP-bd"/>
</dbReference>
<dbReference type="InterPro" id="IPR054696">
    <property type="entry name" value="GTP-eEF1A_C"/>
</dbReference>
<dbReference type="Proteomes" id="UP001211689">
    <property type="component" value="Unassembled WGS sequence"/>
</dbReference>
<comment type="function">
    <text evidence="14">Catalyzes the synthesis of activated sulfate.</text>
</comment>
<evidence type="ECO:0000256" key="7">
    <source>
        <dbReference type="ARBA" id="ARBA00022695"/>
    </source>
</evidence>
<comment type="similarity">
    <text evidence="13">Belongs to the TRAFAC class translation factor GTPase superfamily. Classic translation factor GTPase family. CysN/NodQ subfamily.</text>
</comment>
<comment type="pathway">
    <text evidence="3 14">Sulfur metabolism; hydrogen sulfide biosynthesis; sulfite from sulfate: step 2/3.</text>
</comment>
<dbReference type="Gene3D" id="3.40.50.300">
    <property type="entry name" value="P-loop containing nucleotide triphosphate hydrolases"/>
    <property type="match status" value="2"/>
</dbReference>
<evidence type="ECO:0000313" key="17">
    <source>
        <dbReference type="Proteomes" id="UP001211689"/>
    </source>
</evidence>
<evidence type="ECO:0000256" key="12">
    <source>
        <dbReference type="ARBA" id="ARBA00049370"/>
    </source>
</evidence>
<gene>
    <name evidence="13 16" type="primary">cysN</name>
    <name evidence="14" type="synonym">cysC</name>
    <name evidence="16" type="ORF">NNO07_25635</name>
</gene>
<evidence type="ECO:0000256" key="13">
    <source>
        <dbReference type="HAMAP-Rule" id="MF_00062"/>
    </source>
</evidence>
<dbReference type="InterPro" id="IPR031157">
    <property type="entry name" value="G_TR_CS"/>
</dbReference>
<feature type="domain" description="Tr-type G" evidence="15">
    <location>
        <begin position="17"/>
        <end position="231"/>
    </location>
</feature>
<comment type="caution">
    <text evidence="16">The sequence shown here is derived from an EMBL/GenBank/DDBJ whole genome shotgun (WGS) entry which is preliminary data.</text>
</comment>
<comment type="function">
    <text evidence="2">APS kinase catalyzes the synthesis of activated sulfate.</text>
</comment>
<proteinExistence type="inferred from homology"/>
<dbReference type="PANTHER" id="PTHR23115">
    <property type="entry name" value="TRANSLATION FACTOR"/>
    <property type="match status" value="1"/>
</dbReference>
<comment type="pathway">
    <text evidence="13">Sulfur metabolism; hydrogen sulfide biosynthesis; sulfite from sulfate: step 1/3.</text>
</comment>
<dbReference type="EC" id="2.7.7.4" evidence="13"/>
<dbReference type="EC" id="2.7.1.25" evidence="14"/>
<feature type="binding site" evidence="13">
    <location>
        <begin position="160"/>
        <end position="163"/>
    </location>
    <ligand>
        <name>GTP</name>
        <dbReference type="ChEBI" id="CHEBI:37565"/>
    </ligand>
</feature>
<dbReference type="InterPro" id="IPR009000">
    <property type="entry name" value="Transl_B-barrel_sf"/>
</dbReference>
<feature type="binding site" evidence="14">
    <location>
        <begin position="462"/>
        <end position="469"/>
    </location>
    <ligand>
        <name>ATP</name>
        <dbReference type="ChEBI" id="CHEBI:30616"/>
    </ligand>
</feature>
<dbReference type="PROSITE" id="PS51722">
    <property type="entry name" value="G_TR_2"/>
    <property type="match status" value="1"/>
</dbReference>
<name>A0ABT4YC43_METRE</name>
<dbReference type="NCBIfam" id="NF003013">
    <property type="entry name" value="PRK03846.1"/>
    <property type="match status" value="1"/>
</dbReference>